<protein>
    <recommendedName>
        <fullName evidence="10">UDP-2,3-diacylglucosamine hydrolase</fullName>
        <ecNumber evidence="10">3.6.1.54</ecNumber>
    </recommendedName>
    <alternativeName>
        <fullName evidence="10">UDP-2,3-diacylglucosamine diphosphatase</fullName>
    </alternativeName>
</protein>
<gene>
    <name evidence="10 12" type="primary">lpxH</name>
    <name evidence="12" type="ORF">ERCIPSTX3056_335</name>
</gene>
<dbReference type="NCBIfam" id="NF003743">
    <property type="entry name" value="PRK05340.1"/>
    <property type="match status" value="1"/>
</dbReference>
<keyword evidence="3 10" id="KW-0997">Cell inner membrane</keyword>
<dbReference type="InterPro" id="IPR029052">
    <property type="entry name" value="Metallo-depent_PP-like"/>
</dbReference>
<evidence type="ECO:0000256" key="3">
    <source>
        <dbReference type="ARBA" id="ARBA00022519"/>
    </source>
</evidence>
<keyword evidence="7 10" id="KW-0443">Lipid metabolism</keyword>
<feature type="binding site" evidence="10">
    <location>
        <position position="42"/>
    </location>
    <ligand>
        <name>Mn(2+)</name>
        <dbReference type="ChEBI" id="CHEBI:29035"/>
        <label>2</label>
    </ligand>
</feature>
<evidence type="ECO:0000256" key="1">
    <source>
        <dbReference type="ARBA" id="ARBA00022475"/>
    </source>
</evidence>
<evidence type="ECO:0000256" key="4">
    <source>
        <dbReference type="ARBA" id="ARBA00022556"/>
    </source>
</evidence>
<evidence type="ECO:0000256" key="5">
    <source>
        <dbReference type="ARBA" id="ARBA00022723"/>
    </source>
</evidence>
<feature type="binding site" evidence="10">
    <location>
        <begin position="77"/>
        <end position="78"/>
    </location>
    <ligand>
        <name>substrate</name>
    </ligand>
</feature>
<reference evidence="12 13" key="1">
    <citation type="submission" date="2019-02" db="EMBL/GenBank/DDBJ databases">
        <authorList>
            <person name="Manzano-Marin A."/>
            <person name="Manzano-Marin A."/>
        </authorList>
    </citation>
    <scope>NUCLEOTIDE SEQUENCE [LARGE SCALE GENOMIC DNA]</scope>
    <source>
        <strain evidence="12 13">ErCipseudotaxifoliae</strain>
    </source>
</reference>
<feature type="binding site" evidence="10">
    <location>
        <position position="193"/>
    </location>
    <ligand>
        <name>substrate</name>
    </ligand>
</feature>
<feature type="binding site" evidence="10">
    <location>
        <position position="77"/>
    </location>
    <ligand>
        <name>Mn(2+)</name>
        <dbReference type="ChEBI" id="CHEBI:29035"/>
        <label>2</label>
    </ligand>
</feature>
<dbReference type="Proteomes" id="UP000294462">
    <property type="component" value="Chromosome"/>
</dbReference>
<feature type="binding site" evidence="10">
    <location>
        <position position="162"/>
    </location>
    <ligand>
        <name>substrate</name>
    </ligand>
</feature>
<feature type="binding site" evidence="10">
    <location>
        <position position="158"/>
    </location>
    <ligand>
        <name>substrate</name>
    </ligand>
</feature>
<keyword evidence="8 10" id="KW-0472">Membrane</keyword>
<feature type="binding site" evidence="10">
    <location>
        <position position="120"/>
    </location>
    <ligand>
        <name>substrate</name>
    </ligand>
</feature>
<dbReference type="GO" id="GO:0019897">
    <property type="term" value="C:extrinsic component of plasma membrane"/>
    <property type="evidence" value="ECO:0007669"/>
    <property type="project" value="UniProtKB-UniRule"/>
</dbReference>
<evidence type="ECO:0000256" key="8">
    <source>
        <dbReference type="ARBA" id="ARBA00023136"/>
    </source>
</evidence>
<evidence type="ECO:0000259" key="11">
    <source>
        <dbReference type="Pfam" id="PF00149"/>
    </source>
</evidence>
<keyword evidence="5 10" id="KW-0479">Metal-binding</keyword>
<accession>A0A451DJT8</accession>
<feature type="binding site" evidence="10">
    <location>
        <position position="9"/>
    </location>
    <ligand>
        <name>Mn(2+)</name>
        <dbReference type="ChEBI" id="CHEBI:29035"/>
        <label>1</label>
    </ligand>
</feature>
<comment type="function">
    <text evidence="10">Hydrolyzes the pyrophosphate bond of UDP-2,3-diacylglucosamine to yield 2,3-diacylglucosamine 1-phosphate (lipid X) and UMP by catalyzing the attack of water at the alpha-P atom. Involved in the biosynthesis of lipid A, a phosphorylated glycolipid that anchors the lipopolysaccharide to the outer membrane of the cell.</text>
</comment>
<evidence type="ECO:0000256" key="2">
    <source>
        <dbReference type="ARBA" id="ARBA00022516"/>
    </source>
</evidence>
<dbReference type="SUPFAM" id="SSF56300">
    <property type="entry name" value="Metallo-dependent phosphatases"/>
    <property type="match status" value="1"/>
</dbReference>
<proteinExistence type="inferred from homology"/>
<evidence type="ECO:0000256" key="6">
    <source>
        <dbReference type="ARBA" id="ARBA00022801"/>
    </source>
</evidence>
<evidence type="ECO:0000256" key="7">
    <source>
        <dbReference type="ARBA" id="ARBA00023098"/>
    </source>
</evidence>
<dbReference type="Pfam" id="PF00149">
    <property type="entry name" value="Metallophos"/>
    <property type="match status" value="1"/>
</dbReference>
<dbReference type="NCBIfam" id="TIGR01854">
    <property type="entry name" value="lipid_A_lpxH"/>
    <property type="match status" value="1"/>
</dbReference>
<feature type="binding site" evidence="10">
    <location>
        <position position="42"/>
    </location>
    <ligand>
        <name>Mn(2+)</name>
        <dbReference type="ChEBI" id="CHEBI:29035"/>
        <label>1</label>
    </ligand>
</feature>
<comment type="similarity">
    <text evidence="10">Belongs to the LpxH family.</text>
</comment>
<dbReference type="GO" id="GO:0009245">
    <property type="term" value="P:lipid A biosynthetic process"/>
    <property type="evidence" value="ECO:0007669"/>
    <property type="project" value="UniProtKB-UniRule"/>
</dbReference>
<feature type="binding site" evidence="10">
    <location>
        <position position="112"/>
    </location>
    <ligand>
        <name>Mn(2+)</name>
        <dbReference type="ChEBI" id="CHEBI:29035"/>
        <label>2</label>
    </ligand>
</feature>
<feature type="domain" description="Calcineurin-like phosphoesterase" evidence="11">
    <location>
        <begin position="4"/>
        <end position="197"/>
    </location>
</feature>
<feature type="binding site" evidence="10">
    <location>
        <position position="11"/>
    </location>
    <ligand>
        <name>Mn(2+)</name>
        <dbReference type="ChEBI" id="CHEBI:29035"/>
        <label>1</label>
    </ligand>
</feature>
<comment type="catalytic activity">
    <reaction evidence="10">
        <text>UDP-2-N,3-O-bis[(3R)-3-hydroxytetradecanoyl]-alpha-D-glucosamine + H2O = 2-N,3-O-bis[(3R)-3-hydroxytetradecanoyl]-alpha-D-glucosaminyl 1-phosphate + UMP + 2 H(+)</text>
        <dbReference type="Rhea" id="RHEA:25213"/>
        <dbReference type="ChEBI" id="CHEBI:15377"/>
        <dbReference type="ChEBI" id="CHEBI:15378"/>
        <dbReference type="ChEBI" id="CHEBI:57865"/>
        <dbReference type="ChEBI" id="CHEBI:57957"/>
        <dbReference type="ChEBI" id="CHEBI:78847"/>
        <dbReference type="EC" id="3.6.1.54"/>
    </reaction>
</comment>
<dbReference type="PANTHER" id="PTHR34990:SF1">
    <property type="entry name" value="UDP-2,3-DIACYLGLUCOSAMINE HYDROLASE"/>
    <property type="match status" value="1"/>
</dbReference>
<feature type="binding site" evidence="10">
    <location>
        <position position="193"/>
    </location>
    <ligand>
        <name>Mn(2+)</name>
        <dbReference type="ChEBI" id="CHEBI:29035"/>
        <label>2</label>
    </ligand>
</feature>
<evidence type="ECO:0000313" key="12">
    <source>
        <dbReference type="EMBL" id="VFP86908.1"/>
    </source>
</evidence>
<dbReference type="KEGG" id="ehd:ERCIPSTX3056_335"/>
<dbReference type="GO" id="GO:0005737">
    <property type="term" value="C:cytoplasm"/>
    <property type="evidence" value="ECO:0007669"/>
    <property type="project" value="InterPro"/>
</dbReference>
<feature type="binding site" evidence="10">
    <location>
        <position position="165"/>
    </location>
    <ligand>
        <name>substrate</name>
    </ligand>
</feature>
<dbReference type="PANTHER" id="PTHR34990">
    <property type="entry name" value="UDP-2,3-DIACYLGLUCOSAMINE HYDROLASE-RELATED"/>
    <property type="match status" value="1"/>
</dbReference>
<dbReference type="AlphaFoldDB" id="A0A451DJT8"/>
<comment type="cofactor">
    <cofactor evidence="10">
        <name>Mn(2+)</name>
        <dbReference type="ChEBI" id="CHEBI:29035"/>
    </cofactor>
    <text evidence="10">Binds 2 Mn(2+) ions per subunit in a binuclear metal center.</text>
</comment>
<dbReference type="Gene3D" id="3.60.21.10">
    <property type="match status" value="1"/>
</dbReference>
<keyword evidence="6 10" id="KW-0378">Hydrolase</keyword>
<dbReference type="CDD" id="cd07398">
    <property type="entry name" value="MPP_YbbF-LpxH"/>
    <property type="match status" value="1"/>
</dbReference>
<keyword evidence="9 10" id="KW-0464">Manganese</keyword>
<sequence>MTNTLFIADLHLCNQAPSITSSFLKFLNYEARYIDALYILGDLFDSWIGDDDPNPLHDYLAFSLRQLSIPCHFLHGNRDFLLGRNFAYRAGINLIPDEYVLEVYGQRLLIMHGDTLCANDILYQSYRQIVQCRWVKNLFLAIPIYTRKHIASIIRDYSKRVNNNKKIEIMDVHPQLVTEIMHAYRVSILIHGHTHRPAVHKLEIYGQPAQRLVLGDWNQQGSMVRVSHNDIQLVTFSL</sequence>
<keyword evidence="13" id="KW-1185">Reference proteome</keyword>
<evidence type="ECO:0000313" key="13">
    <source>
        <dbReference type="Proteomes" id="UP000294462"/>
    </source>
</evidence>
<dbReference type="InterPro" id="IPR010138">
    <property type="entry name" value="UDP-diacylglucosamine_Hdrlase"/>
</dbReference>
<dbReference type="GO" id="GO:0030145">
    <property type="term" value="F:manganese ion binding"/>
    <property type="evidence" value="ECO:0007669"/>
    <property type="project" value="UniProtKB-UniRule"/>
</dbReference>
<dbReference type="EC" id="3.6.1.54" evidence="10"/>
<comment type="pathway">
    <text evidence="10">Glycolipid biosynthesis; lipid IV(A) biosynthesis; lipid IV(A) from (3R)-3-hydroxytetradecanoyl-[acyl-carrier-protein] and UDP-N-acetyl-alpha-D-glucosamine: step 4/6.</text>
</comment>
<keyword evidence="2 10" id="KW-0444">Lipid biosynthesis</keyword>
<dbReference type="GO" id="GO:0008758">
    <property type="term" value="F:UDP-2,3-diacylglucosamine hydrolase activity"/>
    <property type="evidence" value="ECO:0007669"/>
    <property type="project" value="UniProtKB-UniRule"/>
</dbReference>
<keyword evidence="1 10" id="KW-1003">Cell membrane</keyword>
<dbReference type="RefSeq" id="WP_072666236.1">
    <property type="nucleotide sequence ID" value="NZ_LR217725.1"/>
</dbReference>
<dbReference type="InterPro" id="IPR004843">
    <property type="entry name" value="Calcineurin-like_PHP"/>
</dbReference>
<keyword evidence="4 10" id="KW-0441">Lipid A biosynthesis</keyword>
<dbReference type="InterPro" id="IPR043461">
    <property type="entry name" value="LpxH-like"/>
</dbReference>
<organism evidence="12 13">
    <name type="scientific">Candidatus Erwinia haradaeae</name>
    <dbReference type="NCBI Taxonomy" id="1922217"/>
    <lineage>
        <taxon>Bacteria</taxon>
        <taxon>Pseudomonadati</taxon>
        <taxon>Pseudomonadota</taxon>
        <taxon>Gammaproteobacteria</taxon>
        <taxon>Enterobacterales</taxon>
        <taxon>Erwiniaceae</taxon>
        <taxon>Erwinia</taxon>
    </lineage>
</organism>
<dbReference type="OrthoDB" id="9783283at2"/>
<feature type="binding site" evidence="10">
    <location>
        <position position="195"/>
    </location>
    <ligand>
        <name>Mn(2+)</name>
        <dbReference type="ChEBI" id="CHEBI:29035"/>
        <label>1</label>
    </ligand>
</feature>
<dbReference type="HAMAP" id="MF_00575">
    <property type="entry name" value="LpxH"/>
    <property type="match status" value="1"/>
</dbReference>
<comment type="subcellular location">
    <subcellularLocation>
        <location evidence="10">Cell inner membrane</location>
        <topology evidence="10">Peripheral membrane protein</topology>
        <orientation evidence="10">Cytoplasmic side</orientation>
    </subcellularLocation>
</comment>
<evidence type="ECO:0000256" key="10">
    <source>
        <dbReference type="HAMAP-Rule" id="MF_00575"/>
    </source>
</evidence>
<dbReference type="UniPathway" id="UPA00359">
    <property type="reaction ID" value="UER00480"/>
</dbReference>
<name>A0A451DJT8_9GAMM</name>
<dbReference type="EMBL" id="LR217725">
    <property type="protein sequence ID" value="VFP86908.1"/>
    <property type="molecule type" value="Genomic_DNA"/>
</dbReference>
<evidence type="ECO:0000256" key="9">
    <source>
        <dbReference type="ARBA" id="ARBA00023211"/>
    </source>
</evidence>